<dbReference type="Gene3D" id="2.60.40.2060">
    <property type="match status" value="1"/>
</dbReference>
<dbReference type="RefSeq" id="WP_022012521.1">
    <property type="nucleotide sequence ID" value="NZ_CAXSXC010000003.1"/>
</dbReference>
<sequence length="237" mass="26652">MKAISKIFSALLLVMIVITSCTKDNYDAPESMLTGKVVYEGEALQLRGNEAVRLFLYQRGYEKHDPIEVFVNQDGAYSACLFDGEYQLITKSGNGPWSEEGRDTINVIVSGNTVQNVEVVPYYMVRNAEMKLNGNVVTASFNVEKIAGKEIDRVFFMLGTTQYINDGEHNVDRFDDADGAKMAEINVTGARYEFTPKDYTDNKMFQTALKRGTLFGRICIWPKGSDQGIYSEVIRLK</sequence>
<dbReference type="Proteomes" id="UP000028294">
    <property type="component" value="Chromosome"/>
</dbReference>
<protein>
    <submittedName>
        <fullName evidence="4">DUF3823 domain-containing protein</fullName>
    </submittedName>
</protein>
<dbReference type="Proteomes" id="UP000501467">
    <property type="component" value="Chromosome"/>
</dbReference>
<evidence type="ECO:0000313" key="8">
    <source>
        <dbReference type="Proteomes" id="UP000501467"/>
    </source>
</evidence>
<dbReference type="Proteomes" id="UP001079672">
    <property type="component" value="Unassembled WGS sequence"/>
</dbReference>
<feature type="domain" description="DUF3823" evidence="2">
    <location>
        <begin position="31"/>
        <end position="119"/>
    </location>
</feature>
<name>A0A081TZA9_BACFG</name>
<dbReference type="EMBL" id="JAPTZU010000009">
    <property type="protein sequence ID" value="MCZ2688745.1"/>
    <property type="molecule type" value="Genomic_DNA"/>
</dbReference>
<proteinExistence type="predicted"/>
<evidence type="ECO:0000313" key="6">
    <source>
        <dbReference type="EMBL" id="QKH85505.1"/>
    </source>
</evidence>
<dbReference type="Gene3D" id="2.60.40.1120">
    <property type="entry name" value="Carboxypeptidase-like, regulatory domain"/>
    <property type="match status" value="1"/>
</dbReference>
<organism evidence="4 9">
    <name type="scientific">Bacteroides fragilis</name>
    <dbReference type="NCBI Taxonomy" id="817"/>
    <lineage>
        <taxon>Bacteria</taxon>
        <taxon>Pseudomonadati</taxon>
        <taxon>Bacteroidota</taxon>
        <taxon>Bacteroidia</taxon>
        <taxon>Bacteroidales</taxon>
        <taxon>Bacteroidaceae</taxon>
        <taxon>Bacteroides</taxon>
    </lineage>
</organism>
<evidence type="ECO:0000313" key="4">
    <source>
        <dbReference type="EMBL" id="MCZ2688745.1"/>
    </source>
</evidence>
<evidence type="ECO:0000313" key="5">
    <source>
        <dbReference type="EMBL" id="QCQ35480.1"/>
    </source>
</evidence>
<dbReference type="InterPro" id="IPR024278">
    <property type="entry name" value="DUF3823_N"/>
</dbReference>
<dbReference type="PROSITE" id="PS51257">
    <property type="entry name" value="PROKAR_LIPOPROTEIN"/>
    <property type="match status" value="1"/>
</dbReference>
<dbReference type="Pfam" id="PF12866">
    <property type="entry name" value="DUF3823"/>
    <property type="match status" value="1"/>
</dbReference>
<dbReference type="EMBL" id="CP036553">
    <property type="protein sequence ID" value="QCQ35480.1"/>
    <property type="molecule type" value="Genomic_DNA"/>
</dbReference>
<evidence type="ECO:0000256" key="1">
    <source>
        <dbReference type="SAM" id="SignalP"/>
    </source>
</evidence>
<feature type="signal peptide" evidence="1">
    <location>
        <begin position="1"/>
        <end position="23"/>
    </location>
</feature>
<dbReference type="AlphaFoldDB" id="A0A081TZA9"/>
<dbReference type="GeneID" id="99669868"/>
<feature type="chain" id="PRO_5015028749" evidence="1">
    <location>
        <begin position="24"/>
        <end position="237"/>
    </location>
</feature>
<reference evidence="5 7" key="1">
    <citation type="submission" date="2019-03" db="EMBL/GenBank/DDBJ databases">
        <title>Complete genome assembly of MDR B. fragilis.</title>
        <authorList>
            <person name="Sydenham T.V."/>
            <person name="Hasman H."/>
            <person name="Justesen U.S."/>
        </authorList>
    </citation>
    <scope>NUCLEOTIDE SEQUENCE [LARGE SCALE GENOMIC DNA]</scope>
    <source>
        <strain evidence="5 7">DCMOUH0067B</strain>
    </source>
</reference>
<accession>A0A081TZA9</accession>
<dbReference type="Pfam" id="PF18003">
    <property type="entry name" value="DUF3823_C"/>
    <property type="match status" value="1"/>
</dbReference>
<dbReference type="InterPro" id="IPR041186">
    <property type="entry name" value="DUF3823_C"/>
</dbReference>
<gene>
    <name evidence="6" type="ORF">FOC69_14455</name>
    <name evidence="5" type="ORF">IA74_004870</name>
    <name evidence="4" type="ORF">O1433_14690</name>
</gene>
<evidence type="ECO:0000313" key="7">
    <source>
        <dbReference type="Proteomes" id="UP000028294"/>
    </source>
</evidence>
<keyword evidence="1" id="KW-0732">Signal</keyword>
<feature type="domain" description="DUF3823" evidence="3">
    <location>
        <begin position="123"/>
        <end position="233"/>
    </location>
</feature>
<reference evidence="4" key="3">
    <citation type="submission" date="2022-12" db="EMBL/GenBank/DDBJ databases">
        <title>Development of a Multilocus Sequence Typing Scheme for Bacteroides fragilis Based on Whole Genome Sequencing Data and Clinical Application.</title>
        <authorList>
            <person name="Nielsen F.D."/>
            <person name="Justesen U.S."/>
        </authorList>
    </citation>
    <scope>NUCLEOTIDE SEQUENCE</scope>
    <source>
        <strain evidence="4">BF_AM_ODE_DK_2015_4</strain>
    </source>
</reference>
<reference evidence="6 8" key="2">
    <citation type="submission" date="2020-05" db="EMBL/GenBank/DDBJ databases">
        <title>FDA dAtabase for Regulatory Grade micrObial Sequences (FDA-ARGOS): Supporting development and validation of Infectious Disease Dx tests.</title>
        <authorList>
            <person name="Bojja K."/>
            <person name="Kessler A."/>
            <person name="Tallon L."/>
            <person name="Sadzewicz L."/>
            <person name="Zhao X."/>
            <person name="Vavikolanu K."/>
            <person name="Mehta A."/>
            <person name="Aluvathingal J."/>
            <person name="Nadendla S."/>
            <person name="Myers T."/>
            <person name="Yan Y."/>
            <person name="Sichtig H."/>
        </authorList>
    </citation>
    <scope>NUCLEOTIDE SEQUENCE [LARGE SCALE GENOMIC DNA]</scope>
    <source>
        <strain evidence="6 8">FDAARGOS_763</strain>
    </source>
</reference>
<evidence type="ECO:0000313" key="9">
    <source>
        <dbReference type="Proteomes" id="UP001079672"/>
    </source>
</evidence>
<dbReference type="EMBL" id="CP054003">
    <property type="protein sequence ID" value="QKH85505.1"/>
    <property type="molecule type" value="Genomic_DNA"/>
</dbReference>
<evidence type="ECO:0000259" key="3">
    <source>
        <dbReference type="Pfam" id="PF18003"/>
    </source>
</evidence>
<evidence type="ECO:0000259" key="2">
    <source>
        <dbReference type="Pfam" id="PF12866"/>
    </source>
</evidence>